<keyword evidence="5" id="KW-1185">Reference proteome</keyword>
<keyword evidence="2" id="KW-0472">Membrane</keyword>
<evidence type="ECO:0000259" key="3">
    <source>
        <dbReference type="Pfam" id="PF07885"/>
    </source>
</evidence>
<feature type="region of interest" description="Disordered" evidence="1">
    <location>
        <begin position="72"/>
        <end position="156"/>
    </location>
</feature>
<evidence type="ECO:0000256" key="1">
    <source>
        <dbReference type="SAM" id="MobiDB-lite"/>
    </source>
</evidence>
<organism evidence="4 5">
    <name type="scientific">Sphaeroforma arctica JP610</name>
    <dbReference type="NCBI Taxonomy" id="667725"/>
    <lineage>
        <taxon>Eukaryota</taxon>
        <taxon>Ichthyosporea</taxon>
        <taxon>Ichthyophonida</taxon>
        <taxon>Sphaeroforma</taxon>
    </lineage>
</organism>
<accession>A0A0L0FYU5</accession>
<dbReference type="Gene3D" id="1.10.287.70">
    <property type="match status" value="1"/>
</dbReference>
<dbReference type="GeneID" id="25907047"/>
<dbReference type="RefSeq" id="XP_014155020.1">
    <property type="nucleotide sequence ID" value="XM_014299545.1"/>
</dbReference>
<evidence type="ECO:0000313" key="5">
    <source>
        <dbReference type="Proteomes" id="UP000054560"/>
    </source>
</evidence>
<dbReference type="OrthoDB" id="297496at2759"/>
<evidence type="ECO:0000313" key="4">
    <source>
        <dbReference type="EMBL" id="KNC81118.1"/>
    </source>
</evidence>
<dbReference type="Pfam" id="PF07885">
    <property type="entry name" value="Ion_trans_2"/>
    <property type="match status" value="1"/>
</dbReference>
<dbReference type="AlphaFoldDB" id="A0A0L0FYU5"/>
<feature type="domain" description="Potassium channel" evidence="3">
    <location>
        <begin position="1"/>
        <end position="31"/>
    </location>
</feature>
<dbReference type="InterPro" id="IPR013099">
    <property type="entry name" value="K_chnl_dom"/>
</dbReference>
<dbReference type="Proteomes" id="UP000054560">
    <property type="component" value="Unassembled WGS sequence"/>
</dbReference>
<keyword evidence="2" id="KW-1133">Transmembrane helix</keyword>
<proteinExistence type="predicted"/>
<reference evidence="4 5" key="1">
    <citation type="submission" date="2011-02" db="EMBL/GenBank/DDBJ databases">
        <title>The Genome Sequence of Sphaeroforma arctica JP610.</title>
        <authorList>
            <consortium name="The Broad Institute Genome Sequencing Platform"/>
            <person name="Russ C."/>
            <person name="Cuomo C."/>
            <person name="Young S.K."/>
            <person name="Zeng Q."/>
            <person name="Gargeya S."/>
            <person name="Alvarado L."/>
            <person name="Berlin A."/>
            <person name="Chapman S.B."/>
            <person name="Chen Z."/>
            <person name="Freedman E."/>
            <person name="Gellesch M."/>
            <person name="Goldberg J."/>
            <person name="Griggs A."/>
            <person name="Gujja S."/>
            <person name="Heilman E."/>
            <person name="Heiman D."/>
            <person name="Howarth C."/>
            <person name="Mehta T."/>
            <person name="Neiman D."/>
            <person name="Pearson M."/>
            <person name="Roberts A."/>
            <person name="Saif S."/>
            <person name="Shea T."/>
            <person name="Shenoy N."/>
            <person name="Sisk P."/>
            <person name="Stolte C."/>
            <person name="Sykes S."/>
            <person name="White J."/>
            <person name="Yandava C."/>
            <person name="Burger G."/>
            <person name="Gray M.W."/>
            <person name="Holland P.W.H."/>
            <person name="King N."/>
            <person name="Lang F.B.F."/>
            <person name="Roger A.J."/>
            <person name="Ruiz-Trillo I."/>
            <person name="Haas B."/>
            <person name="Nusbaum C."/>
            <person name="Birren B."/>
        </authorList>
    </citation>
    <scope>NUCLEOTIDE SEQUENCE [LARGE SCALE GENOMIC DNA]</scope>
    <source>
        <strain evidence="4 5">JP610</strain>
    </source>
</reference>
<evidence type="ECO:0000256" key="2">
    <source>
        <dbReference type="SAM" id="Phobius"/>
    </source>
</evidence>
<feature type="transmembrane region" description="Helical" evidence="2">
    <location>
        <begin position="28"/>
        <end position="49"/>
    </location>
</feature>
<gene>
    <name evidence="4" type="ORF">SARC_06543</name>
</gene>
<keyword evidence="2" id="KW-0812">Transmembrane</keyword>
<name>A0A0L0FYU5_9EUKA</name>
<protein>
    <recommendedName>
        <fullName evidence="3">Potassium channel domain-containing protein</fullName>
    </recommendedName>
</protein>
<sequence length="156" mass="16611">MTTYSSVGYGDYSPKTNVAKLLVMSQQFIIAAELISLLTGSGSIILKSISGMKDSFMKKSFGKVKSLLTSKRKSKALKNGRSGTIQKPDTPKYQKSYGGARGRVSMSRGIFSRGRKGQKSGDNGSGARGRGSMSRGIFSRGKGLKLTSGGARRSIL</sequence>
<dbReference type="EMBL" id="KQ242067">
    <property type="protein sequence ID" value="KNC81118.1"/>
    <property type="molecule type" value="Genomic_DNA"/>
</dbReference>
<dbReference type="SUPFAM" id="SSF81324">
    <property type="entry name" value="Voltage-gated potassium channels"/>
    <property type="match status" value="1"/>
</dbReference>